<proteinExistence type="predicted"/>
<sequence>NYFALPTLDYFTTYYWRVDSVNQAGKSKMATAWSFGTKGIFTIVATAGAGGVINPSGNVSVNHGDNQSFTITPDTGYHVDDVLVGGVSVGAVTDYKLVNLTLDNSISATFAINEYTITASSGADGAIAPSGAVIVNHGDNQSFTITPDTGYHVDDVLVGGVSVGAVTDYEFVNLTLDNSISATFAINEYTITASSGADGAIAPSGAVIVNHGDNQSFTITPDTGYHVDDVLVGGVSVGAVTDYEFVNLTLDNSISATFAINEYTITAGSGADGSIAPSGAVIVNHGDNQSFTITP</sequence>
<feature type="domain" description="Bacterial repeat" evidence="1">
    <location>
        <begin position="42"/>
        <end position="113"/>
    </location>
</feature>
<feature type="non-terminal residue" evidence="2">
    <location>
        <position position="1"/>
    </location>
</feature>
<comment type="caution">
    <text evidence="2">The sequence shown here is derived from an EMBL/GenBank/DDBJ whole genome shotgun (WGS) entry which is preliminary data.</text>
</comment>
<feature type="domain" description="Bacterial repeat" evidence="1">
    <location>
        <begin position="189"/>
        <end position="261"/>
    </location>
</feature>
<dbReference type="Pfam" id="PF18998">
    <property type="entry name" value="Flg_new_2"/>
    <property type="match status" value="3"/>
</dbReference>
<name>X0TUT3_9ZZZZ</name>
<dbReference type="AlphaFoldDB" id="X0TUT3"/>
<dbReference type="InterPro" id="IPR044060">
    <property type="entry name" value="Bacterial_rp_domain"/>
</dbReference>
<feature type="domain" description="Bacterial repeat" evidence="1">
    <location>
        <begin position="115"/>
        <end position="187"/>
    </location>
</feature>
<feature type="non-terminal residue" evidence="2">
    <location>
        <position position="295"/>
    </location>
</feature>
<accession>X0TUT3</accession>
<evidence type="ECO:0000313" key="2">
    <source>
        <dbReference type="EMBL" id="GAF97358.1"/>
    </source>
</evidence>
<organism evidence="2">
    <name type="scientific">marine sediment metagenome</name>
    <dbReference type="NCBI Taxonomy" id="412755"/>
    <lineage>
        <taxon>unclassified sequences</taxon>
        <taxon>metagenomes</taxon>
        <taxon>ecological metagenomes</taxon>
    </lineage>
</organism>
<protein>
    <recommendedName>
        <fullName evidence="1">Bacterial repeat domain-containing protein</fullName>
    </recommendedName>
</protein>
<gene>
    <name evidence="2" type="ORF">S01H1_19867</name>
</gene>
<dbReference type="EMBL" id="BARS01010789">
    <property type="protein sequence ID" value="GAF97358.1"/>
    <property type="molecule type" value="Genomic_DNA"/>
</dbReference>
<reference evidence="2" key="1">
    <citation type="journal article" date="2014" name="Front. Microbiol.">
        <title>High frequency of phylogenetically diverse reductive dehalogenase-homologous genes in deep subseafloor sedimentary metagenomes.</title>
        <authorList>
            <person name="Kawai M."/>
            <person name="Futagami T."/>
            <person name="Toyoda A."/>
            <person name="Takaki Y."/>
            <person name="Nishi S."/>
            <person name="Hori S."/>
            <person name="Arai W."/>
            <person name="Tsubouchi T."/>
            <person name="Morono Y."/>
            <person name="Uchiyama I."/>
            <person name="Ito T."/>
            <person name="Fujiyama A."/>
            <person name="Inagaki F."/>
            <person name="Takami H."/>
        </authorList>
    </citation>
    <scope>NUCLEOTIDE SEQUENCE</scope>
    <source>
        <strain evidence="2">Expedition CK06-06</strain>
    </source>
</reference>
<evidence type="ECO:0000259" key="1">
    <source>
        <dbReference type="Pfam" id="PF18998"/>
    </source>
</evidence>